<dbReference type="RefSeq" id="WP_320226871.1">
    <property type="nucleotide sequence ID" value="NZ_JAVIJC010000014.1"/>
</dbReference>
<proteinExistence type="predicted"/>
<dbReference type="EMBL" id="JAVIJC010000014">
    <property type="protein sequence ID" value="MDX8492889.1"/>
    <property type="molecule type" value="Genomic_DNA"/>
</dbReference>
<dbReference type="InterPro" id="IPR020518">
    <property type="entry name" value="Tscrpt_reg_PrtN"/>
</dbReference>
<reference evidence="1 2" key="1">
    <citation type="submission" date="2023-08" db="EMBL/GenBank/DDBJ databases">
        <title>Implementing the SeqCode for naming new Mesorhizobium species isolated from Vachellia karroo root nodules.</title>
        <authorList>
            <person name="Van Lill M."/>
        </authorList>
    </citation>
    <scope>NUCLEOTIDE SEQUENCE [LARGE SCALE GENOMIC DNA]</scope>
    <source>
        <strain evidence="1 2">VK22B</strain>
    </source>
</reference>
<gene>
    <name evidence="1" type="ORF">RFN29_15025</name>
</gene>
<dbReference type="Proteomes" id="UP001271249">
    <property type="component" value="Unassembled WGS sequence"/>
</dbReference>
<name>A0ABU4Z122_9HYPH</name>
<protein>
    <submittedName>
        <fullName evidence="1">Pyocin activator PrtN family protein</fullName>
    </submittedName>
</protein>
<sequence>MNTAFLLMAQFNGAAVIPVDQVCSSFFQHLTPQQFVRKTTEGEIDLPVVRIEQSQKAAKGVHLLDLAAWIDKRREAAKKENDQLQGRR</sequence>
<keyword evidence="2" id="KW-1185">Reference proteome</keyword>
<evidence type="ECO:0000313" key="1">
    <source>
        <dbReference type="EMBL" id="MDX8492889.1"/>
    </source>
</evidence>
<organism evidence="1 2">
    <name type="scientific">Mesorhizobium captivum</name>
    <dbReference type="NCBI Taxonomy" id="3072319"/>
    <lineage>
        <taxon>Bacteria</taxon>
        <taxon>Pseudomonadati</taxon>
        <taxon>Pseudomonadota</taxon>
        <taxon>Alphaproteobacteria</taxon>
        <taxon>Hyphomicrobiales</taxon>
        <taxon>Phyllobacteriaceae</taxon>
        <taxon>Mesorhizobium</taxon>
    </lineage>
</organism>
<accession>A0ABU4Z122</accession>
<evidence type="ECO:0000313" key="2">
    <source>
        <dbReference type="Proteomes" id="UP001271249"/>
    </source>
</evidence>
<dbReference type="Pfam" id="PF11112">
    <property type="entry name" value="PyocinActivator"/>
    <property type="match status" value="1"/>
</dbReference>
<comment type="caution">
    <text evidence="1">The sequence shown here is derived from an EMBL/GenBank/DDBJ whole genome shotgun (WGS) entry which is preliminary data.</text>
</comment>